<organism evidence="7 8">
    <name type="scientific">Tripterygium wilfordii</name>
    <name type="common">Thunder God vine</name>
    <dbReference type="NCBI Taxonomy" id="458696"/>
    <lineage>
        <taxon>Eukaryota</taxon>
        <taxon>Viridiplantae</taxon>
        <taxon>Streptophyta</taxon>
        <taxon>Embryophyta</taxon>
        <taxon>Tracheophyta</taxon>
        <taxon>Spermatophyta</taxon>
        <taxon>Magnoliopsida</taxon>
        <taxon>eudicotyledons</taxon>
        <taxon>Gunneridae</taxon>
        <taxon>Pentapetalae</taxon>
        <taxon>rosids</taxon>
        <taxon>fabids</taxon>
        <taxon>Celastrales</taxon>
        <taxon>Celastraceae</taxon>
        <taxon>Tripterygium</taxon>
    </lineage>
</organism>
<protein>
    <submittedName>
        <fullName evidence="7">60S ribosomal protein L17-2-like</fullName>
    </submittedName>
</protein>
<keyword evidence="3 4" id="KW-0687">Ribonucleoprotein</keyword>
<dbReference type="FunFam" id="3.90.470.10:FF:000031">
    <property type="entry name" value="60S ribosomal protein L17-2"/>
    <property type="match status" value="1"/>
</dbReference>
<accession>A0A7J7C9U7</accession>
<evidence type="ECO:0000256" key="4">
    <source>
        <dbReference type="RuleBase" id="RU004005"/>
    </source>
</evidence>
<dbReference type="Gene3D" id="3.90.470.10">
    <property type="entry name" value="Ribosomal protein L22/L17"/>
    <property type="match status" value="1"/>
</dbReference>
<evidence type="ECO:0000313" key="8">
    <source>
        <dbReference type="Proteomes" id="UP000593562"/>
    </source>
</evidence>
<comment type="caution">
    <text evidence="7">The sequence shown here is derived from an EMBL/GenBank/DDBJ whole genome shotgun (WGS) entry which is preliminary data.</text>
</comment>
<evidence type="ECO:0000256" key="3">
    <source>
        <dbReference type="ARBA" id="ARBA00023274"/>
    </source>
</evidence>
<name>A0A7J7C9U7_TRIWF</name>
<reference evidence="7 8" key="1">
    <citation type="journal article" date="2020" name="Nat. Commun.">
        <title>Genome of Tripterygium wilfordii and identification of cytochrome P450 involved in triptolide biosynthesis.</title>
        <authorList>
            <person name="Tu L."/>
            <person name="Su P."/>
            <person name="Zhang Z."/>
            <person name="Gao L."/>
            <person name="Wang J."/>
            <person name="Hu T."/>
            <person name="Zhou J."/>
            <person name="Zhang Y."/>
            <person name="Zhao Y."/>
            <person name="Liu Y."/>
            <person name="Song Y."/>
            <person name="Tong Y."/>
            <person name="Lu Y."/>
            <person name="Yang J."/>
            <person name="Xu C."/>
            <person name="Jia M."/>
            <person name="Peters R.J."/>
            <person name="Huang L."/>
            <person name="Gao W."/>
        </authorList>
    </citation>
    <scope>NUCLEOTIDE SEQUENCE [LARGE SCALE GENOMIC DNA]</scope>
    <source>
        <strain evidence="8">cv. XIE 37</strain>
        <tissue evidence="7">Leaf</tissue>
    </source>
</reference>
<keyword evidence="2 4" id="KW-0689">Ribosomal protein</keyword>
<sequence length="286" mass="31780">MDVSSSQPSDSNSTVHGASSLLANLPSRGLLSSSVLSSNPGGMRVYICEHETSPPEGQNIKTNQQNILIRSLTLKKHKGDSSSRDAKSAAATDGPRKRASDRVVDSRAASKRANNQTDSQQEKDFHSLTVERLRALLIELGLSTKGRKVKYSREPSNPTKSCKARGSDLRVHFKNTRETAFAIRKLALVKAKRYLEDVIAHKQAIPFRRFCRGVGRTAQAKNRHSNGQGRWPMKSATFILDLLKNAESNAEVKGLDVDALYVSHIQVNQAQKQRRRTYRAHGRINR</sequence>
<dbReference type="Pfam" id="PF00237">
    <property type="entry name" value="Ribosomal_L22"/>
    <property type="match status" value="1"/>
</dbReference>
<dbReference type="PANTHER" id="PTHR11593:SF47">
    <property type="entry name" value="LARGE RIBOSOMAL SUBUNIT PROTEIN UL22Y"/>
    <property type="match status" value="1"/>
</dbReference>
<dbReference type="AlphaFoldDB" id="A0A7J7C9U7"/>
<evidence type="ECO:0000259" key="6">
    <source>
        <dbReference type="Pfam" id="PF10172"/>
    </source>
</evidence>
<dbReference type="FunCoup" id="A0A7J7C9U7">
    <property type="interactions" value="2318"/>
</dbReference>
<dbReference type="InterPro" id="IPR001063">
    <property type="entry name" value="Ribosomal_uL22"/>
</dbReference>
<dbReference type="InterPro" id="IPR036394">
    <property type="entry name" value="Ribosomal_uL22_sf"/>
</dbReference>
<dbReference type="GO" id="GO:0022625">
    <property type="term" value="C:cytosolic large ribosomal subunit"/>
    <property type="evidence" value="ECO:0007669"/>
    <property type="project" value="TreeGrafter"/>
</dbReference>
<feature type="compositionally biased region" description="Basic and acidic residues" evidence="5">
    <location>
        <begin position="94"/>
        <end position="105"/>
    </location>
</feature>
<evidence type="ECO:0000256" key="1">
    <source>
        <dbReference type="ARBA" id="ARBA00009451"/>
    </source>
</evidence>
<dbReference type="CDD" id="cd00336">
    <property type="entry name" value="Ribosomal_L22"/>
    <property type="match status" value="1"/>
</dbReference>
<dbReference type="PANTHER" id="PTHR11593">
    <property type="entry name" value="60S RIBOSOMAL PROTEIN L17"/>
    <property type="match status" value="1"/>
</dbReference>
<feature type="domain" description="DET1- and DDB1-associated protein 1" evidence="6">
    <location>
        <begin position="20"/>
        <end position="77"/>
    </location>
</feature>
<dbReference type="Pfam" id="PF10172">
    <property type="entry name" value="DDA1"/>
    <property type="match status" value="1"/>
</dbReference>
<dbReference type="Proteomes" id="UP000593562">
    <property type="component" value="Unassembled WGS sequence"/>
</dbReference>
<dbReference type="InterPro" id="IPR018276">
    <property type="entry name" value="DDA1_dom"/>
</dbReference>
<dbReference type="GO" id="GO:0003735">
    <property type="term" value="F:structural constituent of ribosome"/>
    <property type="evidence" value="ECO:0007669"/>
    <property type="project" value="InterPro"/>
</dbReference>
<evidence type="ECO:0000256" key="5">
    <source>
        <dbReference type="SAM" id="MobiDB-lite"/>
    </source>
</evidence>
<dbReference type="SUPFAM" id="SSF54843">
    <property type="entry name" value="Ribosomal protein L22"/>
    <property type="match status" value="1"/>
</dbReference>
<keyword evidence="8" id="KW-1185">Reference proteome</keyword>
<proteinExistence type="inferred from homology"/>
<dbReference type="InterPro" id="IPR005721">
    <property type="entry name" value="Ribosomal_uL22_euk/arc"/>
</dbReference>
<feature type="region of interest" description="Disordered" evidence="5">
    <location>
        <begin position="74"/>
        <end position="125"/>
    </location>
</feature>
<evidence type="ECO:0000256" key="2">
    <source>
        <dbReference type="ARBA" id="ARBA00022980"/>
    </source>
</evidence>
<dbReference type="NCBIfam" id="TIGR01038">
    <property type="entry name" value="uL22_arch_euk"/>
    <property type="match status" value="1"/>
</dbReference>
<gene>
    <name evidence="7" type="ORF">HS088_TW19G00546</name>
</gene>
<dbReference type="EMBL" id="JAAARO010000019">
    <property type="protein sequence ID" value="KAF5730944.1"/>
    <property type="molecule type" value="Genomic_DNA"/>
</dbReference>
<dbReference type="GO" id="GO:0002181">
    <property type="term" value="P:cytoplasmic translation"/>
    <property type="evidence" value="ECO:0007669"/>
    <property type="project" value="TreeGrafter"/>
</dbReference>
<comment type="similarity">
    <text evidence="1 4">Belongs to the universal ribosomal protein uL22 family.</text>
</comment>
<dbReference type="InParanoid" id="A0A7J7C9U7"/>
<evidence type="ECO:0000313" key="7">
    <source>
        <dbReference type="EMBL" id="KAF5730944.1"/>
    </source>
</evidence>